<evidence type="ECO:0000313" key="1">
    <source>
        <dbReference type="EMBL" id="KAG8002089.1"/>
    </source>
</evidence>
<evidence type="ECO:0000313" key="2">
    <source>
        <dbReference type="Proteomes" id="UP000805704"/>
    </source>
</evidence>
<gene>
    <name evidence="1" type="ORF">GBF38_012436</name>
</gene>
<accession>A0ACB7EJJ7</accession>
<dbReference type="EMBL" id="CM024794">
    <property type="protein sequence ID" value="KAG8002089.1"/>
    <property type="molecule type" value="Genomic_DNA"/>
</dbReference>
<organism evidence="1 2">
    <name type="scientific">Nibea albiflora</name>
    <name type="common">Yellow drum</name>
    <name type="synonym">Corvina albiflora</name>
    <dbReference type="NCBI Taxonomy" id="240163"/>
    <lineage>
        <taxon>Eukaryota</taxon>
        <taxon>Metazoa</taxon>
        <taxon>Chordata</taxon>
        <taxon>Craniata</taxon>
        <taxon>Vertebrata</taxon>
        <taxon>Euteleostomi</taxon>
        <taxon>Actinopterygii</taxon>
        <taxon>Neopterygii</taxon>
        <taxon>Teleostei</taxon>
        <taxon>Neoteleostei</taxon>
        <taxon>Acanthomorphata</taxon>
        <taxon>Eupercaria</taxon>
        <taxon>Sciaenidae</taxon>
        <taxon>Nibea</taxon>
    </lineage>
</organism>
<keyword evidence="2" id="KW-1185">Reference proteome</keyword>
<name>A0ACB7EJJ7_NIBAL</name>
<dbReference type="Proteomes" id="UP000805704">
    <property type="component" value="Chromosome 6"/>
</dbReference>
<sequence>MVLSLVLRNDIGMAQKNTEEGHRTGSEVLSSYYIYFSNEAKSWIDALEYCKNSGSILAEITNDNVWNTVKTSIRDKVTNMEDGAWVGLERSIFANKVITWKWVLHGTESSSRWHKSFPINKFNYHCGKIIWAQGEGYKLLDDSCRKKLPFICQM</sequence>
<reference evidence="1" key="1">
    <citation type="submission" date="2020-04" db="EMBL/GenBank/DDBJ databases">
        <title>A chromosome-scale assembly and high-density genetic map of the yellow drum (Nibea albiflora) genome.</title>
        <authorList>
            <person name="Xu D."/>
            <person name="Zhang W."/>
            <person name="Chen R."/>
            <person name="Tan P."/>
            <person name="Wang L."/>
            <person name="Song H."/>
            <person name="Tian L."/>
            <person name="Zhu Q."/>
            <person name="Wang B."/>
        </authorList>
    </citation>
    <scope>NUCLEOTIDE SEQUENCE</scope>
    <source>
        <strain evidence="1">ZJHYS-2018</strain>
    </source>
</reference>
<protein>
    <submittedName>
        <fullName evidence="1">Uncharacterized protein</fullName>
    </submittedName>
</protein>
<proteinExistence type="predicted"/>
<comment type="caution">
    <text evidence="1">The sequence shown here is derived from an EMBL/GenBank/DDBJ whole genome shotgun (WGS) entry which is preliminary data.</text>
</comment>